<keyword evidence="4" id="KW-0804">Transcription</keyword>
<comment type="function">
    <text evidence="5">Transcriptional repressor for the pyruvate dehydrogenase complex genes aceEF and lpd.</text>
</comment>
<sequence>MPARKNQAPKLADAIVAELEQMIADGSLQPGQKLLPERELAVQFQVSRPSLREAIQRLEARGLLYRRQGGGTYVKQELSHGLADPLFDLLLNNPDSQFDLLEFRHVLEGVAAYYAALRGTEIDFERIRHSQLQIEAAQQQGDLAGEANAVTDFYLVMMEASHNAVLLHLVRALRSLLERNILRNIEVLNQRPGVVNRIRRHRAELIAAILAGQPEQARDACHEHLAFIEDTLLDIQREDQRNRRLTRQIRTAPAEPQ</sequence>
<dbReference type="InterPro" id="IPR011711">
    <property type="entry name" value="GntR_C"/>
</dbReference>
<dbReference type="RefSeq" id="WP_377150823.1">
    <property type="nucleotide sequence ID" value="NZ_JBHSAF010000002.1"/>
</dbReference>
<evidence type="ECO:0000256" key="5">
    <source>
        <dbReference type="ARBA" id="ARBA00037357"/>
    </source>
</evidence>
<gene>
    <name evidence="8" type="primary">pdhR</name>
    <name evidence="8" type="ORF">ACFOSS_04245</name>
</gene>
<dbReference type="InterPro" id="IPR000524">
    <property type="entry name" value="Tscrpt_reg_HTH_GntR"/>
</dbReference>
<name>A0ABV8CKV0_9GAMM</name>
<dbReference type="InterPro" id="IPR008920">
    <property type="entry name" value="TF_FadR/GntR_C"/>
</dbReference>
<dbReference type="Proteomes" id="UP001595692">
    <property type="component" value="Unassembled WGS sequence"/>
</dbReference>
<evidence type="ECO:0000256" key="6">
    <source>
        <dbReference type="ARBA" id="ARBA00039592"/>
    </source>
</evidence>
<dbReference type="CDD" id="cd07377">
    <property type="entry name" value="WHTH_GntR"/>
    <property type="match status" value="1"/>
</dbReference>
<protein>
    <recommendedName>
        <fullName evidence="6">Pyruvate dehydrogenase complex repressor</fullName>
    </recommendedName>
</protein>
<dbReference type="PANTHER" id="PTHR43537:SF34">
    <property type="entry name" value="PYRUVATE DEHYDROGENASE COMPLEX REPRESSOR"/>
    <property type="match status" value="1"/>
</dbReference>
<evidence type="ECO:0000259" key="7">
    <source>
        <dbReference type="PROSITE" id="PS50949"/>
    </source>
</evidence>
<evidence type="ECO:0000256" key="1">
    <source>
        <dbReference type="ARBA" id="ARBA00022491"/>
    </source>
</evidence>
<dbReference type="PANTHER" id="PTHR43537">
    <property type="entry name" value="TRANSCRIPTIONAL REGULATOR, GNTR FAMILY"/>
    <property type="match status" value="1"/>
</dbReference>
<dbReference type="NCBIfam" id="NF007001">
    <property type="entry name" value="PRK09464.1"/>
    <property type="match status" value="1"/>
</dbReference>
<dbReference type="Pfam" id="PF00392">
    <property type="entry name" value="GntR"/>
    <property type="match status" value="1"/>
</dbReference>
<reference evidence="9" key="1">
    <citation type="journal article" date="2019" name="Int. J. Syst. Evol. Microbiol.">
        <title>The Global Catalogue of Microorganisms (GCM) 10K type strain sequencing project: providing services to taxonomists for standard genome sequencing and annotation.</title>
        <authorList>
            <consortium name="The Broad Institute Genomics Platform"/>
            <consortium name="The Broad Institute Genome Sequencing Center for Infectious Disease"/>
            <person name="Wu L."/>
            <person name="Ma J."/>
        </authorList>
    </citation>
    <scope>NUCLEOTIDE SEQUENCE [LARGE SCALE GENOMIC DNA]</scope>
    <source>
        <strain evidence="9">CCUG 54939</strain>
    </source>
</reference>
<dbReference type="PRINTS" id="PR00035">
    <property type="entry name" value="HTHGNTR"/>
</dbReference>
<comment type="caution">
    <text evidence="8">The sequence shown here is derived from an EMBL/GenBank/DDBJ whole genome shotgun (WGS) entry which is preliminary data.</text>
</comment>
<dbReference type="Gene3D" id="1.10.10.10">
    <property type="entry name" value="Winged helix-like DNA-binding domain superfamily/Winged helix DNA-binding domain"/>
    <property type="match status" value="1"/>
</dbReference>
<dbReference type="InterPro" id="IPR036390">
    <property type="entry name" value="WH_DNA-bd_sf"/>
</dbReference>
<dbReference type="SMART" id="SM00345">
    <property type="entry name" value="HTH_GNTR"/>
    <property type="match status" value="1"/>
</dbReference>
<dbReference type="PROSITE" id="PS50949">
    <property type="entry name" value="HTH_GNTR"/>
    <property type="match status" value="1"/>
</dbReference>
<evidence type="ECO:0000256" key="4">
    <source>
        <dbReference type="ARBA" id="ARBA00023163"/>
    </source>
</evidence>
<dbReference type="SUPFAM" id="SSF48008">
    <property type="entry name" value="GntR ligand-binding domain-like"/>
    <property type="match status" value="1"/>
</dbReference>
<evidence type="ECO:0000313" key="8">
    <source>
        <dbReference type="EMBL" id="MFC3912683.1"/>
    </source>
</evidence>
<evidence type="ECO:0000256" key="2">
    <source>
        <dbReference type="ARBA" id="ARBA00023015"/>
    </source>
</evidence>
<evidence type="ECO:0000313" key="9">
    <source>
        <dbReference type="Proteomes" id="UP001595692"/>
    </source>
</evidence>
<keyword evidence="2" id="KW-0805">Transcription regulation</keyword>
<dbReference type="Pfam" id="PF07729">
    <property type="entry name" value="FCD"/>
    <property type="match status" value="1"/>
</dbReference>
<proteinExistence type="predicted"/>
<keyword evidence="1" id="KW-0678">Repressor</keyword>
<dbReference type="SMART" id="SM00895">
    <property type="entry name" value="FCD"/>
    <property type="match status" value="1"/>
</dbReference>
<organism evidence="8 9">
    <name type="scientific">Pseudaeromonas sharmana</name>
    <dbReference type="NCBI Taxonomy" id="328412"/>
    <lineage>
        <taxon>Bacteria</taxon>
        <taxon>Pseudomonadati</taxon>
        <taxon>Pseudomonadota</taxon>
        <taxon>Gammaproteobacteria</taxon>
        <taxon>Aeromonadales</taxon>
        <taxon>Aeromonadaceae</taxon>
        <taxon>Pseudaeromonas</taxon>
    </lineage>
</organism>
<dbReference type="InterPro" id="IPR036388">
    <property type="entry name" value="WH-like_DNA-bd_sf"/>
</dbReference>
<accession>A0ABV8CKV0</accession>
<keyword evidence="8" id="KW-0670">Pyruvate</keyword>
<dbReference type="SUPFAM" id="SSF46785">
    <property type="entry name" value="Winged helix' DNA-binding domain"/>
    <property type="match status" value="1"/>
</dbReference>
<feature type="domain" description="HTH gntR-type" evidence="7">
    <location>
        <begin position="9"/>
        <end position="77"/>
    </location>
</feature>
<evidence type="ECO:0000256" key="3">
    <source>
        <dbReference type="ARBA" id="ARBA00023125"/>
    </source>
</evidence>
<keyword evidence="3" id="KW-0238">DNA-binding</keyword>
<dbReference type="EMBL" id="JBHSAF010000002">
    <property type="protein sequence ID" value="MFC3912683.1"/>
    <property type="molecule type" value="Genomic_DNA"/>
</dbReference>
<dbReference type="Gene3D" id="1.20.120.530">
    <property type="entry name" value="GntR ligand-binding domain-like"/>
    <property type="match status" value="1"/>
</dbReference>
<keyword evidence="9" id="KW-1185">Reference proteome</keyword>